<dbReference type="RefSeq" id="WP_100678497.1">
    <property type="nucleotide sequence ID" value="NZ_NIPO01000001.1"/>
</dbReference>
<proteinExistence type="inferred from homology"/>
<evidence type="ECO:0000256" key="3">
    <source>
        <dbReference type="PIRSR" id="PIRSR000390-1"/>
    </source>
</evidence>
<evidence type="ECO:0000256" key="2">
    <source>
        <dbReference type="ARBA" id="ARBA00037999"/>
    </source>
</evidence>
<evidence type="ECO:0000256" key="4">
    <source>
        <dbReference type="PIRSR" id="PIRSR000390-2"/>
    </source>
</evidence>
<dbReference type="Gene3D" id="3.40.640.10">
    <property type="entry name" value="Type I PLP-dependent aspartate aminotransferase-like (Major domain)"/>
    <property type="match status" value="1"/>
</dbReference>
<dbReference type="GO" id="GO:0000271">
    <property type="term" value="P:polysaccharide biosynthetic process"/>
    <property type="evidence" value="ECO:0007669"/>
    <property type="project" value="TreeGrafter"/>
</dbReference>
<reference evidence="6 7" key="1">
    <citation type="submission" date="2017-06" db="EMBL/GenBank/DDBJ databases">
        <title>Description of Avrilella dinanensis gen. nov. sp. nov.</title>
        <authorList>
            <person name="Leyer C."/>
            <person name="Sassi M."/>
            <person name="Minet J."/>
            <person name="Kayal S."/>
            <person name="Cattoir V."/>
        </authorList>
    </citation>
    <scope>NUCLEOTIDE SEQUENCE [LARGE SCALE GENOMIC DNA]</scope>
    <source>
        <strain evidence="6 7">UR159</strain>
    </source>
</reference>
<dbReference type="InterPro" id="IPR015421">
    <property type="entry name" value="PyrdxlP-dep_Trfase_major"/>
</dbReference>
<dbReference type="GO" id="GO:0008483">
    <property type="term" value="F:transaminase activity"/>
    <property type="evidence" value="ECO:0007669"/>
    <property type="project" value="UniProtKB-KW"/>
</dbReference>
<dbReference type="Proteomes" id="UP000231960">
    <property type="component" value="Unassembled WGS sequence"/>
</dbReference>
<dbReference type="InterPro" id="IPR000653">
    <property type="entry name" value="DegT/StrS_aminotransferase"/>
</dbReference>
<keyword evidence="1 4" id="KW-0663">Pyridoxal phosphate</keyword>
<dbReference type="Pfam" id="PF01041">
    <property type="entry name" value="DegT_DnrJ_EryC1"/>
    <property type="match status" value="1"/>
</dbReference>
<dbReference type="Gene3D" id="3.90.1150.10">
    <property type="entry name" value="Aspartate Aminotransferase, domain 1"/>
    <property type="match status" value="1"/>
</dbReference>
<comment type="similarity">
    <text evidence="2 5">Belongs to the DegT/DnrJ/EryC1 family.</text>
</comment>
<dbReference type="PANTHER" id="PTHR30244:SF36">
    <property type="entry name" value="3-OXO-GLUCOSE-6-PHOSPHATE:GLUTAMATE AMINOTRANSFERASE"/>
    <property type="match status" value="1"/>
</dbReference>
<keyword evidence="6" id="KW-0808">Transferase</keyword>
<name>A0A2M9R7U9_9FLAO</name>
<evidence type="ECO:0000256" key="1">
    <source>
        <dbReference type="ARBA" id="ARBA00022898"/>
    </source>
</evidence>
<evidence type="ECO:0000313" key="6">
    <source>
        <dbReference type="EMBL" id="PJR04938.1"/>
    </source>
</evidence>
<evidence type="ECO:0000256" key="5">
    <source>
        <dbReference type="RuleBase" id="RU004508"/>
    </source>
</evidence>
<dbReference type="GO" id="GO:0030170">
    <property type="term" value="F:pyridoxal phosphate binding"/>
    <property type="evidence" value="ECO:0007669"/>
    <property type="project" value="TreeGrafter"/>
</dbReference>
<dbReference type="PANTHER" id="PTHR30244">
    <property type="entry name" value="TRANSAMINASE"/>
    <property type="match status" value="1"/>
</dbReference>
<dbReference type="InterPro" id="IPR015424">
    <property type="entry name" value="PyrdxlP-dep_Trfase"/>
</dbReference>
<keyword evidence="7" id="KW-1185">Reference proteome</keyword>
<feature type="active site" description="Proton acceptor" evidence="3">
    <location>
        <position position="189"/>
    </location>
</feature>
<sequence length="365" mass="40585">MIPYLDLNKINKPYEQAFLKKVQAVFDASRYILGEQLLEFERTFANYCGVRRCLGVANGLDALTLIFKAYIELGKLQPGDEVIVSSNTYIASILSIINAGLKPVLADTNLLNYNLTVKSIEAHINPSTKAILMVHLYGQVTEAKAIKVLAQKHNLLLVEDAAQAHGAVCDEMTAGAIGDAAGFSFYPGKNLGCLGDGGAVTTNDDDLANCINALRNYGSEMKYHNKYQGINSRLDEIQAAFLSLKLPDLDRNNQERRKIAKRYLSEIDNPKIALPSLDVEEAHVFHVFAVRVENRENFQQFLLENGIQTLIHYPIASHLQAGMKDFANLRLPLSELIHQQIVSLPCHQMLTADEVTRIIEVINAY</sequence>
<feature type="modified residue" description="N6-(pyridoxal phosphate)lysine" evidence="4">
    <location>
        <position position="189"/>
    </location>
</feature>
<dbReference type="PIRSF" id="PIRSF000390">
    <property type="entry name" value="PLP_StrS"/>
    <property type="match status" value="1"/>
</dbReference>
<dbReference type="InterPro" id="IPR015422">
    <property type="entry name" value="PyrdxlP-dep_Trfase_small"/>
</dbReference>
<dbReference type="SUPFAM" id="SSF53383">
    <property type="entry name" value="PLP-dependent transferases"/>
    <property type="match status" value="1"/>
</dbReference>
<evidence type="ECO:0000313" key="7">
    <source>
        <dbReference type="Proteomes" id="UP000231960"/>
    </source>
</evidence>
<dbReference type="OrthoDB" id="9804264at2"/>
<dbReference type="EMBL" id="NIPO01000001">
    <property type="protein sequence ID" value="PJR04938.1"/>
    <property type="molecule type" value="Genomic_DNA"/>
</dbReference>
<comment type="caution">
    <text evidence="6">The sequence shown here is derived from an EMBL/GenBank/DDBJ whole genome shotgun (WGS) entry which is preliminary data.</text>
</comment>
<protein>
    <submittedName>
        <fullName evidence="6">Aminotransferase</fullName>
    </submittedName>
</protein>
<dbReference type="AlphaFoldDB" id="A0A2M9R7U9"/>
<accession>A0A2M9R7U9</accession>
<organism evidence="6 7">
    <name type="scientific">Avrilella dinanensis</name>
    <dbReference type="NCBI Taxonomy" id="2008672"/>
    <lineage>
        <taxon>Bacteria</taxon>
        <taxon>Pseudomonadati</taxon>
        <taxon>Bacteroidota</taxon>
        <taxon>Flavobacteriia</taxon>
        <taxon>Flavobacteriales</taxon>
        <taxon>Flavobacteriaceae</taxon>
        <taxon>Avrilella</taxon>
    </lineage>
</organism>
<keyword evidence="6" id="KW-0032">Aminotransferase</keyword>
<dbReference type="CDD" id="cd00616">
    <property type="entry name" value="AHBA_syn"/>
    <property type="match status" value="1"/>
</dbReference>
<gene>
    <name evidence="6" type="ORF">CDL10_10580</name>
</gene>